<comment type="caution">
    <text evidence="1">The sequence shown here is derived from an EMBL/GenBank/DDBJ whole genome shotgun (WGS) entry which is preliminary data.</text>
</comment>
<organism evidence="1 2">
    <name type="scientific">Mucilaginibacter gynuensis</name>
    <dbReference type="NCBI Taxonomy" id="1302236"/>
    <lineage>
        <taxon>Bacteria</taxon>
        <taxon>Pseudomonadati</taxon>
        <taxon>Bacteroidota</taxon>
        <taxon>Sphingobacteriia</taxon>
        <taxon>Sphingobacteriales</taxon>
        <taxon>Sphingobacteriaceae</taxon>
        <taxon>Mucilaginibacter</taxon>
    </lineage>
</organism>
<name>A0ABP8HNH2_9SPHI</name>
<proteinExistence type="predicted"/>
<reference evidence="2" key="1">
    <citation type="journal article" date="2019" name="Int. J. Syst. Evol. Microbiol.">
        <title>The Global Catalogue of Microorganisms (GCM) 10K type strain sequencing project: providing services to taxonomists for standard genome sequencing and annotation.</title>
        <authorList>
            <consortium name="The Broad Institute Genomics Platform"/>
            <consortium name="The Broad Institute Genome Sequencing Center for Infectious Disease"/>
            <person name="Wu L."/>
            <person name="Ma J."/>
        </authorList>
    </citation>
    <scope>NUCLEOTIDE SEQUENCE [LARGE SCALE GENOMIC DNA]</scope>
    <source>
        <strain evidence="2">JCM 17705</strain>
    </source>
</reference>
<sequence>MKALPSKYSWLYNEPAPRQLKEALFHYGILEHVGKGSDPNIMAWAKEVGVSGWYTDDDIPWCGLFVGVVMQRVGYAFKAAQLLSARQWINWGKARPKGQEKLWDILVFQRDGGGHVGFYVGENAHAFLVYGGNQSNAVGFAWIDKSRLLGARYPAYKIGEPANVRKILLSETGELSKNEA</sequence>
<gene>
    <name evidence="1" type="ORF">GCM10023149_53950</name>
</gene>
<evidence type="ECO:0000313" key="2">
    <source>
        <dbReference type="Proteomes" id="UP001500582"/>
    </source>
</evidence>
<accession>A0ABP8HNH2</accession>
<dbReference type="RefSeq" id="WP_345214356.1">
    <property type="nucleotide sequence ID" value="NZ_BAABFT010000032.1"/>
</dbReference>
<dbReference type="EMBL" id="BAABFT010000032">
    <property type="protein sequence ID" value="GAA4341570.1"/>
    <property type="molecule type" value="Genomic_DNA"/>
</dbReference>
<keyword evidence="2" id="KW-1185">Reference proteome</keyword>
<dbReference type="InterPro" id="IPR013423">
    <property type="entry name" value="CHP02594"/>
</dbReference>
<dbReference type="Proteomes" id="UP001500582">
    <property type="component" value="Unassembled WGS sequence"/>
</dbReference>
<dbReference type="NCBIfam" id="TIGR02594">
    <property type="entry name" value="TIGR02594 family protein"/>
    <property type="match status" value="1"/>
</dbReference>
<protein>
    <submittedName>
        <fullName evidence="1">TIGR02594 family protein</fullName>
    </submittedName>
</protein>
<evidence type="ECO:0000313" key="1">
    <source>
        <dbReference type="EMBL" id="GAA4341570.1"/>
    </source>
</evidence>